<evidence type="ECO:0000256" key="1">
    <source>
        <dbReference type="SAM" id="MobiDB-lite"/>
    </source>
</evidence>
<sequence length="281" mass="29796">MRRVDAHRVLPTTTASMPSWSILVFVAPDLGFGSAMHIEHEKDGIGHPTGCALAERPDPPHATVPDPHTDCLVGGLNACASPYTHGHPTRSSSTGAAHTQVGVLCTRRMDVTVLGIGTPPVLARRRVGVAPGRGWGECIWVVVLGSTWMSLGGMTRGRRGLISVCMCAASAGGIDVDVAAARFACTGWCRNGFERGSRGRAESAVRVLTHHAGSETRRMKGTSSRRRERAGAALGLNPQPFVTCPRVHIDALAIDAPTRPKLEFTNWVNNAAEMFAGMPPG</sequence>
<feature type="compositionally biased region" description="Basic residues" evidence="1">
    <location>
        <begin position="219"/>
        <end position="228"/>
    </location>
</feature>
<evidence type="ECO:0000313" key="2">
    <source>
        <dbReference type="EMBL" id="KAJ7742959.1"/>
    </source>
</evidence>
<accession>A0AAD7IIE0</accession>
<reference evidence="2" key="1">
    <citation type="submission" date="2023-03" db="EMBL/GenBank/DDBJ databases">
        <title>Massive genome expansion in bonnet fungi (Mycena s.s.) driven by repeated elements and novel gene families across ecological guilds.</title>
        <authorList>
            <consortium name="Lawrence Berkeley National Laboratory"/>
            <person name="Harder C.B."/>
            <person name="Miyauchi S."/>
            <person name="Viragh M."/>
            <person name="Kuo A."/>
            <person name="Thoen E."/>
            <person name="Andreopoulos B."/>
            <person name="Lu D."/>
            <person name="Skrede I."/>
            <person name="Drula E."/>
            <person name="Henrissat B."/>
            <person name="Morin E."/>
            <person name="Kohler A."/>
            <person name="Barry K."/>
            <person name="LaButti K."/>
            <person name="Morin E."/>
            <person name="Salamov A."/>
            <person name="Lipzen A."/>
            <person name="Mereny Z."/>
            <person name="Hegedus B."/>
            <person name="Baldrian P."/>
            <person name="Stursova M."/>
            <person name="Weitz H."/>
            <person name="Taylor A."/>
            <person name="Grigoriev I.V."/>
            <person name="Nagy L.G."/>
            <person name="Martin F."/>
            <person name="Kauserud H."/>
        </authorList>
    </citation>
    <scope>NUCLEOTIDE SEQUENCE</scope>
    <source>
        <strain evidence="2">CBHHK188m</strain>
    </source>
</reference>
<dbReference type="Proteomes" id="UP001215280">
    <property type="component" value="Unassembled WGS sequence"/>
</dbReference>
<dbReference type="AlphaFoldDB" id="A0AAD7IIE0"/>
<name>A0AAD7IIE0_9AGAR</name>
<gene>
    <name evidence="2" type="ORF">DFH07DRAFT_777583</name>
</gene>
<comment type="caution">
    <text evidence="2">The sequence shown here is derived from an EMBL/GenBank/DDBJ whole genome shotgun (WGS) entry which is preliminary data.</text>
</comment>
<dbReference type="EMBL" id="JARJLG010000115">
    <property type="protein sequence ID" value="KAJ7742959.1"/>
    <property type="molecule type" value="Genomic_DNA"/>
</dbReference>
<feature type="region of interest" description="Disordered" evidence="1">
    <location>
        <begin position="212"/>
        <end position="232"/>
    </location>
</feature>
<proteinExistence type="predicted"/>
<keyword evidence="3" id="KW-1185">Reference proteome</keyword>
<protein>
    <submittedName>
        <fullName evidence="2">Uncharacterized protein</fullName>
    </submittedName>
</protein>
<evidence type="ECO:0000313" key="3">
    <source>
        <dbReference type="Proteomes" id="UP001215280"/>
    </source>
</evidence>
<organism evidence="2 3">
    <name type="scientific">Mycena maculata</name>
    <dbReference type="NCBI Taxonomy" id="230809"/>
    <lineage>
        <taxon>Eukaryota</taxon>
        <taxon>Fungi</taxon>
        <taxon>Dikarya</taxon>
        <taxon>Basidiomycota</taxon>
        <taxon>Agaricomycotina</taxon>
        <taxon>Agaricomycetes</taxon>
        <taxon>Agaricomycetidae</taxon>
        <taxon>Agaricales</taxon>
        <taxon>Marasmiineae</taxon>
        <taxon>Mycenaceae</taxon>
        <taxon>Mycena</taxon>
    </lineage>
</organism>